<dbReference type="AlphaFoldDB" id="A0A224XX45"/>
<evidence type="ECO:0000313" key="2">
    <source>
        <dbReference type="EMBL" id="JAW15844.1"/>
    </source>
</evidence>
<organism evidence="2">
    <name type="scientific">Panstrongylus lignarius</name>
    <dbReference type="NCBI Taxonomy" id="156445"/>
    <lineage>
        <taxon>Eukaryota</taxon>
        <taxon>Metazoa</taxon>
        <taxon>Ecdysozoa</taxon>
        <taxon>Arthropoda</taxon>
        <taxon>Hexapoda</taxon>
        <taxon>Insecta</taxon>
        <taxon>Pterygota</taxon>
        <taxon>Neoptera</taxon>
        <taxon>Paraneoptera</taxon>
        <taxon>Hemiptera</taxon>
        <taxon>Heteroptera</taxon>
        <taxon>Panheteroptera</taxon>
        <taxon>Cimicomorpha</taxon>
        <taxon>Reduviidae</taxon>
        <taxon>Triatominae</taxon>
        <taxon>Panstrongylus</taxon>
    </lineage>
</organism>
<name>A0A224XX45_9HEMI</name>
<evidence type="ECO:0000256" key="1">
    <source>
        <dbReference type="SAM" id="SignalP"/>
    </source>
</evidence>
<accession>A0A224XX45</accession>
<proteinExistence type="predicted"/>
<reference evidence="2" key="1">
    <citation type="journal article" date="2018" name="PLoS Negl. Trop. Dis.">
        <title>An insight into the salivary gland and fat body transcriptome of Panstrongylus lignarius (Hemiptera: Heteroptera), the main vector of Chagas disease in Peru.</title>
        <authorList>
            <person name="Nevoa J.C."/>
            <person name="Mendes M.T."/>
            <person name="da Silva M.V."/>
            <person name="Soares S.C."/>
            <person name="Oliveira C.J.F."/>
            <person name="Ribeiro J.M.C."/>
        </authorList>
    </citation>
    <scope>NUCLEOTIDE SEQUENCE</scope>
</reference>
<feature type="chain" id="PRO_5012940110" evidence="1">
    <location>
        <begin position="23"/>
        <end position="75"/>
    </location>
</feature>
<dbReference type="EMBL" id="GFTR01000582">
    <property type="protein sequence ID" value="JAW15844.1"/>
    <property type="molecule type" value="Transcribed_RNA"/>
</dbReference>
<keyword evidence="1" id="KW-0732">Signal</keyword>
<sequence length="75" mass="7830">MWFKMMAFLSNALLSISLVASASLFRNSSIASSFGMKTVLAPFIASNMSSCFTISKNFPAPNSLASSSIGLVSAA</sequence>
<protein>
    <submittedName>
        <fullName evidence="2">Putative secreted protein</fullName>
    </submittedName>
</protein>
<feature type="signal peptide" evidence="1">
    <location>
        <begin position="1"/>
        <end position="22"/>
    </location>
</feature>